<evidence type="ECO:0000256" key="2">
    <source>
        <dbReference type="ARBA" id="ARBA00022603"/>
    </source>
</evidence>
<dbReference type="AlphaFoldDB" id="X1JLD2"/>
<dbReference type="Gene3D" id="3.20.20.480">
    <property type="entry name" value="Trimethylamine methyltransferase-like"/>
    <property type="match status" value="1"/>
</dbReference>
<proteinExistence type="inferred from homology"/>
<dbReference type="GO" id="GO:0008168">
    <property type="term" value="F:methyltransferase activity"/>
    <property type="evidence" value="ECO:0007669"/>
    <property type="project" value="UniProtKB-KW"/>
</dbReference>
<protein>
    <recommendedName>
        <fullName evidence="5">Trimethylamine methyltransferase</fullName>
    </recommendedName>
</protein>
<dbReference type="InterPro" id="IPR010426">
    <property type="entry name" value="MTTB_MeTrfase"/>
</dbReference>
<dbReference type="GO" id="GO:0015948">
    <property type="term" value="P:methanogenesis"/>
    <property type="evidence" value="ECO:0007669"/>
    <property type="project" value="InterPro"/>
</dbReference>
<reference evidence="4" key="1">
    <citation type="journal article" date="2014" name="Front. Microbiol.">
        <title>High frequency of phylogenetically diverse reductive dehalogenase-homologous genes in deep subseafloor sedimentary metagenomes.</title>
        <authorList>
            <person name="Kawai M."/>
            <person name="Futagami T."/>
            <person name="Toyoda A."/>
            <person name="Takaki Y."/>
            <person name="Nishi S."/>
            <person name="Hori S."/>
            <person name="Arai W."/>
            <person name="Tsubouchi T."/>
            <person name="Morono Y."/>
            <person name="Uchiyama I."/>
            <person name="Ito T."/>
            <person name="Fujiyama A."/>
            <person name="Inagaki F."/>
            <person name="Takami H."/>
        </authorList>
    </citation>
    <scope>NUCLEOTIDE SEQUENCE</scope>
    <source>
        <strain evidence="4">Expedition CK06-06</strain>
    </source>
</reference>
<dbReference type="GO" id="GO:0032259">
    <property type="term" value="P:methylation"/>
    <property type="evidence" value="ECO:0007669"/>
    <property type="project" value="UniProtKB-KW"/>
</dbReference>
<evidence type="ECO:0000256" key="1">
    <source>
        <dbReference type="ARBA" id="ARBA00007137"/>
    </source>
</evidence>
<sequence length="397" mass="43828">AEFGYGKQLFMSSGGQYIWIDETTGERRPGTLNDSRTAILIGDALEGIDIVGAFVLPAEIPSEVRDIHLYAELIKNTGKPCFTWINNGKTAKYIIEMFKVVAGGEEKLRDKPMIEAFVEPISPLQFSREGLEILIEFAKLGLPVGFGPMAMTMATAPATLAGTIAQENAEILAGITISQLLSLGLPVNYWGIPHIMDPATGNISFGSPEQGLMAAAITELAKSYGFPVGINVGLTDSKLLDVQNGLERGMTLLLGALAGADVFGHMGIVGADQGGSLAELIINNEMIGYLRRIMRGFYVNKETLAFEVIKRVSVGGHFLEDVHTLKQFKKELWLPDLFDRDSWEIWNKKENNIILERAIKKKEMILRKHKVRPLDQDIANQIDEIVREADKDILERE</sequence>
<gene>
    <name evidence="4" type="ORF">S06H3_06789</name>
</gene>
<evidence type="ECO:0000313" key="4">
    <source>
        <dbReference type="EMBL" id="GAH94887.1"/>
    </source>
</evidence>
<evidence type="ECO:0008006" key="5">
    <source>
        <dbReference type="Google" id="ProtNLM"/>
    </source>
</evidence>
<organism evidence="4">
    <name type="scientific">marine sediment metagenome</name>
    <dbReference type="NCBI Taxonomy" id="412755"/>
    <lineage>
        <taxon>unclassified sequences</taxon>
        <taxon>metagenomes</taxon>
        <taxon>ecological metagenomes</taxon>
    </lineage>
</organism>
<dbReference type="InterPro" id="IPR038601">
    <property type="entry name" value="MttB-like_sf"/>
</dbReference>
<evidence type="ECO:0000256" key="3">
    <source>
        <dbReference type="ARBA" id="ARBA00022679"/>
    </source>
</evidence>
<name>X1JLD2_9ZZZZ</name>
<keyword evidence="3" id="KW-0808">Transferase</keyword>
<accession>X1JLD2</accession>
<dbReference type="Pfam" id="PF06253">
    <property type="entry name" value="MTTB"/>
    <property type="match status" value="1"/>
</dbReference>
<comment type="caution">
    <text evidence="4">The sequence shown here is derived from an EMBL/GenBank/DDBJ whole genome shotgun (WGS) entry which is preliminary data.</text>
</comment>
<feature type="non-terminal residue" evidence="4">
    <location>
        <position position="1"/>
    </location>
</feature>
<comment type="similarity">
    <text evidence="1">Belongs to the trimethylamine methyltransferase family.</text>
</comment>
<dbReference type="EMBL" id="BARV01002680">
    <property type="protein sequence ID" value="GAH94887.1"/>
    <property type="molecule type" value="Genomic_DNA"/>
</dbReference>
<keyword evidence="2" id="KW-0489">Methyltransferase</keyword>